<feature type="domain" description="RING-type" evidence="7">
    <location>
        <begin position="357"/>
        <end position="398"/>
    </location>
</feature>
<keyword evidence="9" id="KW-1185">Reference proteome</keyword>
<evidence type="ECO:0000256" key="4">
    <source>
        <dbReference type="ARBA" id="ARBA00022771"/>
    </source>
</evidence>
<evidence type="ECO:0000259" key="7">
    <source>
        <dbReference type="PROSITE" id="PS50089"/>
    </source>
</evidence>
<dbReference type="GO" id="GO:0061630">
    <property type="term" value="F:ubiquitin protein ligase activity"/>
    <property type="evidence" value="ECO:0007669"/>
    <property type="project" value="UniProtKB-EC"/>
</dbReference>
<keyword evidence="3" id="KW-0479">Metal-binding</keyword>
<evidence type="ECO:0000313" key="8">
    <source>
        <dbReference type="EMBL" id="KAL1196750.1"/>
    </source>
</evidence>
<evidence type="ECO:0000256" key="3">
    <source>
        <dbReference type="ARBA" id="ARBA00022723"/>
    </source>
</evidence>
<dbReference type="InterPro" id="IPR001841">
    <property type="entry name" value="Znf_RING"/>
</dbReference>
<evidence type="ECO:0000256" key="6">
    <source>
        <dbReference type="PROSITE-ProRule" id="PRU00175"/>
    </source>
</evidence>
<dbReference type="FunFam" id="3.30.40.10:FF:000835">
    <property type="entry name" value="E3 ubiquitin-protein ligase CIP8"/>
    <property type="match status" value="1"/>
</dbReference>
<proteinExistence type="predicted"/>
<evidence type="ECO:0000256" key="2">
    <source>
        <dbReference type="ARBA" id="ARBA00012483"/>
    </source>
</evidence>
<comment type="caution">
    <text evidence="8">The sequence shown here is derived from an EMBL/GenBank/DDBJ whole genome shotgun (WGS) entry which is preliminary data.</text>
</comment>
<dbReference type="EC" id="2.3.2.27" evidence="2"/>
<organism evidence="8 9">
    <name type="scientific">Cardamine amara subsp. amara</name>
    <dbReference type="NCBI Taxonomy" id="228776"/>
    <lineage>
        <taxon>Eukaryota</taxon>
        <taxon>Viridiplantae</taxon>
        <taxon>Streptophyta</taxon>
        <taxon>Embryophyta</taxon>
        <taxon>Tracheophyta</taxon>
        <taxon>Spermatophyta</taxon>
        <taxon>Magnoliopsida</taxon>
        <taxon>eudicotyledons</taxon>
        <taxon>Gunneridae</taxon>
        <taxon>Pentapetalae</taxon>
        <taxon>rosids</taxon>
        <taxon>malvids</taxon>
        <taxon>Brassicales</taxon>
        <taxon>Brassicaceae</taxon>
        <taxon>Cardamineae</taxon>
        <taxon>Cardamine</taxon>
    </lineage>
</organism>
<dbReference type="Proteomes" id="UP001558713">
    <property type="component" value="Unassembled WGS sequence"/>
</dbReference>
<dbReference type="Pfam" id="PF13639">
    <property type="entry name" value="zf-RING_2"/>
    <property type="match status" value="1"/>
</dbReference>
<dbReference type="Gene3D" id="3.30.40.10">
    <property type="entry name" value="Zinc/RING finger domain, C3HC4 (zinc finger)"/>
    <property type="match status" value="1"/>
</dbReference>
<dbReference type="AlphaFoldDB" id="A0ABD1AAJ4"/>
<evidence type="ECO:0000256" key="1">
    <source>
        <dbReference type="ARBA" id="ARBA00000900"/>
    </source>
</evidence>
<keyword evidence="4 6" id="KW-0863">Zinc-finger</keyword>
<accession>A0ABD1AAJ4</accession>
<reference evidence="8 9" key="1">
    <citation type="submission" date="2024-04" db="EMBL/GenBank/DDBJ databases">
        <title>Genome assembly C_amara_ONT_v2.</title>
        <authorList>
            <person name="Yant L."/>
            <person name="Moore C."/>
            <person name="Slenker M."/>
        </authorList>
    </citation>
    <scope>NUCLEOTIDE SEQUENCE [LARGE SCALE GENOMIC DNA]</scope>
    <source>
        <tissue evidence="8">Leaf</tissue>
    </source>
</reference>
<dbReference type="InterPro" id="IPR013083">
    <property type="entry name" value="Znf_RING/FYVE/PHD"/>
</dbReference>
<dbReference type="SUPFAM" id="SSF57850">
    <property type="entry name" value="RING/U-box"/>
    <property type="match status" value="1"/>
</dbReference>
<gene>
    <name evidence="8" type="ORF">V5N11_024569</name>
</gene>
<comment type="catalytic activity">
    <reaction evidence="1">
        <text>S-ubiquitinyl-[E2 ubiquitin-conjugating enzyme]-L-cysteine + [acceptor protein]-L-lysine = [E2 ubiquitin-conjugating enzyme]-L-cysteine + N(6)-ubiquitinyl-[acceptor protein]-L-lysine.</text>
        <dbReference type="EC" id="2.3.2.27"/>
    </reaction>
</comment>
<keyword evidence="5" id="KW-0862">Zinc</keyword>
<sequence length="423" mass="48370">MFIKTNGGDFSCVEIKEATSFSHQRRRSEILNSIRYFLSTSPILITLFLLRRCFRRRIGFRFNRSFFSIPIHRRVSFVMDQFHQRVEQSQVTPLRDDNIHDDVDNEATGSRCESCFGVIDGNCDMVMELGLVENIGDSDIDEPDDDDFFVDRRDFGLEFRGIRSTGITVESGSDDGPENEREIWGIDLNEDDDDEDDVSVTIPLCWDSLQLEDRGVTADEFDWEEVDGGGVLDDREIRTGFAEIDFNDESSVSISVSPMISLEDLATRERAEGSGNLGWEVLLNSHTLEINFDVENRELYIVGDHDDYNQTTEYEMLFEQFADAEISVLGLPPTSKSFMKNLPIVRVEGENDDGVVCAVCKEEMNIGNKAVQLPCNHKYHSECIVPWLRVRNTCPVCRYELPTDDAEYEQRKSQRTTTYGVLL</sequence>
<protein>
    <recommendedName>
        <fullName evidence="2">RING-type E3 ubiquitin transferase</fullName>
        <ecNumber evidence="2">2.3.2.27</ecNumber>
    </recommendedName>
</protein>
<evidence type="ECO:0000256" key="5">
    <source>
        <dbReference type="ARBA" id="ARBA00022833"/>
    </source>
</evidence>
<dbReference type="CDD" id="cd16667">
    <property type="entry name" value="RING-H2_RNF126-like"/>
    <property type="match status" value="1"/>
</dbReference>
<dbReference type="PROSITE" id="PS50089">
    <property type="entry name" value="ZF_RING_2"/>
    <property type="match status" value="1"/>
</dbReference>
<dbReference type="PANTHER" id="PTHR15710:SF217">
    <property type="entry name" value="E3 UBIQUITIN-PROTEIN LIGASE RDUF2"/>
    <property type="match status" value="1"/>
</dbReference>
<dbReference type="EMBL" id="JBANAX010000696">
    <property type="protein sequence ID" value="KAL1196750.1"/>
    <property type="molecule type" value="Genomic_DNA"/>
</dbReference>
<dbReference type="PANTHER" id="PTHR15710">
    <property type="entry name" value="E3 UBIQUITIN-PROTEIN LIGASE PRAJA"/>
    <property type="match status" value="1"/>
</dbReference>
<dbReference type="SMART" id="SM00184">
    <property type="entry name" value="RING"/>
    <property type="match status" value="1"/>
</dbReference>
<dbReference type="GO" id="GO:0008270">
    <property type="term" value="F:zinc ion binding"/>
    <property type="evidence" value="ECO:0007669"/>
    <property type="project" value="UniProtKB-KW"/>
</dbReference>
<name>A0ABD1AAJ4_CARAN</name>
<evidence type="ECO:0000313" key="9">
    <source>
        <dbReference type="Proteomes" id="UP001558713"/>
    </source>
</evidence>